<organism evidence="1 2">
    <name type="scientific">Candidatus Nitrospira neomarina</name>
    <dbReference type="NCBI Taxonomy" id="3020899"/>
    <lineage>
        <taxon>Bacteria</taxon>
        <taxon>Pseudomonadati</taxon>
        <taxon>Nitrospirota</taxon>
        <taxon>Nitrospiria</taxon>
        <taxon>Nitrospirales</taxon>
        <taxon>Nitrospiraceae</taxon>
        <taxon>Nitrospira</taxon>
    </lineage>
</organism>
<dbReference type="EMBL" id="CP116968">
    <property type="protein sequence ID" value="WNM64004.1"/>
    <property type="molecule type" value="Genomic_DNA"/>
</dbReference>
<protein>
    <submittedName>
        <fullName evidence="1">Uncharacterized protein</fullName>
    </submittedName>
</protein>
<dbReference type="RefSeq" id="WP_312748864.1">
    <property type="nucleotide sequence ID" value="NZ_CP116968.1"/>
</dbReference>
<evidence type="ECO:0000313" key="2">
    <source>
        <dbReference type="Proteomes" id="UP001302494"/>
    </source>
</evidence>
<accession>A0AA96K532</accession>
<name>A0AA96K532_9BACT</name>
<dbReference type="AlphaFoldDB" id="A0AA96K532"/>
<proteinExistence type="predicted"/>
<dbReference type="Proteomes" id="UP001302494">
    <property type="component" value="Chromosome"/>
</dbReference>
<evidence type="ECO:0000313" key="1">
    <source>
        <dbReference type="EMBL" id="WNM64004.1"/>
    </source>
</evidence>
<reference evidence="1 2" key="1">
    <citation type="submission" date="2023-01" db="EMBL/GenBank/DDBJ databases">
        <title>Cultivation and genomic characterization of new, ubiquitous marine nitrite-oxidizing bacteria from the Nitrospirales.</title>
        <authorList>
            <person name="Mueller A.J."/>
            <person name="Daebeler A."/>
            <person name="Herbold C.W."/>
            <person name="Kirkegaard R.H."/>
            <person name="Daims H."/>
        </authorList>
    </citation>
    <scope>NUCLEOTIDE SEQUENCE [LARGE SCALE GENOMIC DNA]</scope>
    <source>
        <strain evidence="1 2">DK</strain>
    </source>
</reference>
<sequence length="50" mass="5103">MGTLEGDGGMPRACESDALIAGGASVVVGDRESLLQGEGEQLSRIVKQTI</sequence>
<keyword evidence="2" id="KW-1185">Reference proteome</keyword>
<gene>
    <name evidence="1" type="ORF">PQG83_09685</name>
</gene>
<dbReference type="KEGG" id="nneo:PQG83_09685"/>